<dbReference type="Proteomes" id="UP001275084">
    <property type="component" value="Unassembled WGS sequence"/>
</dbReference>
<gene>
    <name evidence="1" type="ORF">B0T25DRAFT_273490</name>
</gene>
<comment type="caution">
    <text evidence="1">The sequence shown here is derived from an EMBL/GenBank/DDBJ whole genome shotgun (WGS) entry which is preliminary data.</text>
</comment>
<dbReference type="Gene3D" id="3.40.50.970">
    <property type="match status" value="1"/>
</dbReference>
<reference evidence="1" key="1">
    <citation type="journal article" date="2023" name="Mol. Phylogenet. Evol.">
        <title>Genome-scale phylogeny and comparative genomics of the fungal order Sordariales.</title>
        <authorList>
            <person name="Hensen N."/>
            <person name="Bonometti L."/>
            <person name="Westerberg I."/>
            <person name="Brannstrom I.O."/>
            <person name="Guillou S."/>
            <person name="Cros-Aarteil S."/>
            <person name="Calhoun S."/>
            <person name="Haridas S."/>
            <person name="Kuo A."/>
            <person name="Mondo S."/>
            <person name="Pangilinan J."/>
            <person name="Riley R."/>
            <person name="LaButti K."/>
            <person name="Andreopoulos B."/>
            <person name="Lipzen A."/>
            <person name="Chen C."/>
            <person name="Yan M."/>
            <person name="Daum C."/>
            <person name="Ng V."/>
            <person name="Clum A."/>
            <person name="Steindorff A."/>
            <person name="Ohm R.A."/>
            <person name="Martin F."/>
            <person name="Silar P."/>
            <person name="Natvig D.O."/>
            <person name="Lalanne C."/>
            <person name="Gautier V."/>
            <person name="Ament-Velasquez S.L."/>
            <person name="Kruys A."/>
            <person name="Hutchinson M.I."/>
            <person name="Powell A.J."/>
            <person name="Barry K."/>
            <person name="Miller A.N."/>
            <person name="Grigoriev I.V."/>
            <person name="Debuchy R."/>
            <person name="Gladieux P."/>
            <person name="Hiltunen Thoren M."/>
            <person name="Johannesson H."/>
        </authorList>
    </citation>
    <scope>NUCLEOTIDE SEQUENCE</scope>
    <source>
        <strain evidence="1">CBS 955.72</strain>
    </source>
</reference>
<protein>
    <submittedName>
        <fullName evidence="1">Uncharacterized protein</fullName>
    </submittedName>
</protein>
<evidence type="ECO:0000313" key="1">
    <source>
        <dbReference type="EMBL" id="KAK3346249.1"/>
    </source>
</evidence>
<organism evidence="1 2">
    <name type="scientific">Lasiosphaeria hispida</name>
    <dbReference type="NCBI Taxonomy" id="260671"/>
    <lineage>
        <taxon>Eukaryota</taxon>
        <taxon>Fungi</taxon>
        <taxon>Dikarya</taxon>
        <taxon>Ascomycota</taxon>
        <taxon>Pezizomycotina</taxon>
        <taxon>Sordariomycetes</taxon>
        <taxon>Sordariomycetidae</taxon>
        <taxon>Sordariales</taxon>
        <taxon>Lasiosphaeriaceae</taxon>
        <taxon>Lasiosphaeria</taxon>
    </lineage>
</organism>
<reference evidence="1" key="2">
    <citation type="submission" date="2023-06" db="EMBL/GenBank/DDBJ databases">
        <authorList>
            <consortium name="Lawrence Berkeley National Laboratory"/>
            <person name="Haridas S."/>
            <person name="Hensen N."/>
            <person name="Bonometti L."/>
            <person name="Westerberg I."/>
            <person name="Brannstrom I.O."/>
            <person name="Guillou S."/>
            <person name="Cros-Aarteil S."/>
            <person name="Calhoun S."/>
            <person name="Kuo A."/>
            <person name="Mondo S."/>
            <person name="Pangilinan J."/>
            <person name="Riley R."/>
            <person name="Labutti K."/>
            <person name="Andreopoulos B."/>
            <person name="Lipzen A."/>
            <person name="Chen C."/>
            <person name="Yanf M."/>
            <person name="Daum C."/>
            <person name="Ng V."/>
            <person name="Clum A."/>
            <person name="Steindorff A."/>
            <person name="Ohm R."/>
            <person name="Martin F."/>
            <person name="Silar P."/>
            <person name="Natvig D."/>
            <person name="Lalanne C."/>
            <person name="Gautier V."/>
            <person name="Ament-Velasquez S.L."/>
            <person name="Kruys A."/>
            <person name="Hutchinson M.I."/>
            <person name="Powell A.J."/>
            <person name="Barry K."/>
            <person name="Miller A.N."/>
            <person name="Grigoriev I.V."/>
            <person name="Debuchy R."/>
            <person name="Gladieux P."/>
            <person name="Thoren M.H."/>
            <person name="Johannesson H."/>
        </authorList>
    </citation>
    <scope>NUCLEOTIDE SEQUENCE</scope>
    <source>
        <strain evidence="1">CBS 955.72</strain>
    </source>
</reference>
<dbReference type="AlphaFoldDB" id="A0AAJ0MAW7"/>
<sequence>MAAEHNDIVRWNYTDIPGVLGGTEKQVKRFATKTKEELEVLLKDKSFNEAKGLQFAELHMPKDDAPHALKRGTMPRRSEGGYGLLVTRGGTACMNFPLACNVVI</sequence>
<evidence type="ECO:0000313" key="2">
    <source>
        <dbReference type="Proteomes" id="UP001275084"/>
    </source>
</evidence>
<keyword evidence="2" id="KW-1185">Reference proteome</keyword>
<accession>A0AAJ0MAW7</accession>
<name>A0AAJ0MAW7_9PEZI</name>
<proteinExistence type="predicted"/>
<dbReference type="EMBL" id="JAUIQD010000006">
    <property type="protein sequence ID" value="KAK3346249.1"/>
    <property type="molecule type" value="Genomic_DNA"/>
</dbReference>